<evidence type="ECO:0000256" key="1">
    <source>
        <dbReference type="SAM" id="Phobius"/>
    </source>
</evidence>
<accession>A0A2I1DFA8</accession>
<reference evidence="2" key="1">
    <citation type="submission" date="2016-12" db="EMBL/GenBank/DDBJ databases">
        <title>The genomes of Aspergillus section Nigri reveals drivers in fungal speciation.</title>
        <authorList>
            <consortium name="DOE Joint Genome Institute"/>
            <person name="Vesth T.C."/>
            <person name="Nybo J."/>
            <person name="Theobald S."/>
            <person name="Brandl J."/>
            <person name="Frisvad J.C."/>
            <person name="Nielsen K.F."/>
            <person name="Lyhne E.K."/>
            <person name="Kogle M.E."/>
            <person name="Kuo A."/>
            <person name="Riley R."/>
            <person name="Clum A."/>
            <person name="Nolan M."/>
            <person name="Lipzen A."/>
            <person name="Salamov A."/>
            <person name="Henrissat B."/>
            <person name="Wiebenga A."/>
            <person name="De vries R.P."/>
            <person name="Grigoriev I.V."/>
            <person name="Mortensen U.H."/>
            <person name="Andersen M.R."/>
            <person name="Baker S.E."/>
        </authorList>
    </citation>
    <scope>NUCLEOTIDE SEQUENCE</scope>
    <source>
        <strain evidence="2">IBT 28561</strain>
    </source>
</reference>
<dbReference type="EMBL" id="MSFM01000001">
    <property type="protein sequence ID" value="PKY08541.1"/>
    <property type="molecule type" value="Genomic_DNA"/>
</dbReference>
<proteinExistence type="predicted"/>
<keyword evidence="1" id="KW-0472">Membrane</keyword>
<dbReference type="GeneID" id="36540483"/>
<name>A0A2I1DFA8_ASPC2</name>
<keyword evidence="1" id="KW-0812">Transmembrane</keyword>
<dbReference type="AlphaFoldDB" id="A0A2I1DFA8"/>
<organism evidence="2 3">
    <name type="scientific">Aspergillus campestris (strain IBT 28561)</name>
    <dbReference type="NCBI Taxonomy" id="1392248"/>
    <lineage>
        <taxon>Eukaryota</taxon>
        <taxon>Fungi</taxon>
        <taxon>Dikarya</taxon>
        <taxon>Ascomycota</taxon>
        <taxon>Pezizomycotina</taxon>
        <taxon>Eurotiomycetes</taxon>
        <taxon>Eurotiomycetidae</taxon>
        <taxon>Eurotiales</taxon>
        <taxon>Aspergillaceae</taxon>
        <taxon>Aspergillus</taxon>
        <taxon>Aspergillus subgen. Circumdati</taxon>
    </lineage>
</organism>
<protein>
    <submittedName>
        <fullName evidence="2">Uncharacterized protein</fullName>
    </submittedName>
</protein>
<sequence length="117" mass="12809">MQSSTSKGTWISIMSPITPPGVVTGGSSPMFITLSKPTSLVARMELDGGVNLQVSTTSPPGVPPFPLSYLTAIYSIYSRWYRGSVFFKLILLYFPLLYPLPSIAYNHVLIENLVILP</sequence>
<feature type="transmembrane region" description="Helical" evidence="1">
    <location>
        <begin position="85"/>
        <end position="105"/>
    </location>
</feature>
<dbReference type="Proteomes" id="UP000234254">
    <property type="component" value="Unassembled WGS sequence"/>
</dbReference>
<keyword evidence="1" id="KW-1133">Transmembrane helix</keyword>
<dbReference type="RefSeq" id="XP_024697135.1">
    <property type="nucleotide sequence ID" value="XM_024832959.1"/>
</dbReference>
<comment type="caution">
    <text evidence="2">The sequence shown here is derived from an EMBL/GenBank/DDBJ whole genome shotgun (WGS) entry which is preliminary data.</text>
</comment>
<dbReference type="VEuPathDB" id="FungiDB:P168DRAFT_18335"/>
<keyword evidence="3" id="KW-1185">Reference proteome</keyword>
<evidence type="ECO:0000313" key="2">
    <source>
        <dbReference type="EMBL" id="PKY08541.1"/>
    </source>
</evidence>
<evidence type="ECO:0000313" key="3">
    <source>
        <dbReference type="Proteomes" id="UP000234254"/>
    </source>
</evidence>
<gene>
    <name evidence="2" type="ORF">P168DRAFT_18335</name>
</gene>